<dbReference type="Gene3D" id="3.10.50.40">
    <property type="match status" value="1"/>
</dbReference>
<dbReference type="PROSITE" id="PS50198">
    <property type="entry name" value="PPIC_PPIASE_2"/>
    <property type="match status" value="1"/>
</dbReference>
<evidence type="ECO:0000256" key="1">
    <source>
        <dbReference type="ARBA" id="ARBA00000971"/>
    </source>
</evidence>
<name>A0A0F9HZJ4_9ZZZZ</name>
<sequence>MKLLKLKHNLFFVFLTGVIIFLFANCGEMNEEESSPGVNLDDPEKKNYIIIEIEDSAYLNSDFEKYVRGTFGRDQKALTPVSLSRLLDKFIEEKLVLQSASSQNISLNWEEKQEYLAKLSSELKSEGSNISVEEMDTEILFDRLLIEKYTYVLVKDIEVKEEEAKEYYNLHKREFLRSQRVEASQILVETEDQAIEVMESMKNVSEEDFRRIAEAESIGLEAVKGGKMGVFEMGQLPFEMEQVLFSLEEGELSP</sequence>
<dbReference type="PANTHER" id="PTHR47245:SF1">
    <property type="entry name" value="FOLDASE PROTEIN PRSA"/>
    <property type="match status" value="1"/>
</dbReference>
<dbReference type="EMBL" id="LAZR01015531">
    <property type="protein sequence ID" value="KKM09206.1"/>
    <property type="molecule type" value="Genomic_DNA"/>
</dbReference>
<dbReference type="InterPro" id="IPR050245">
    <property type="entry name" value="PrsA_foldase"/>
</dbReference>
<comment type="catalytic activity">
    <reaction evidence="1">
        <text>[protein]-peptidylproline (omega=180) = [protein]-peptidylproline (omega=0)</text>
        <dbReference type="Rhea" id="RHEA:16237"/>
        <dbReference type="Rhea" id="RHEA-COMP:10747"/>
        <dbReference type="Rhea" id="RHEA-COMP:10748"/>
        <dbReference type="ChEBI" id="CHEBI:83833"/>
        <dbReference type="ChEBI" id="CHEBI:83834"/>
        <dbReference type="EC" id="5.2.1.8"/>
    </reaction>
</comment>
<evidence type="ECO:0000313" key="7">
    <source>
        <dbReference type="EMBL" id="KKM09206.1"/>
    </source>
</evidence>
<dbReference type="SUPFAM" id="SSF109998">
    <property type="entry name" value="Triger factor/SurA peptide-binding domain-like"/>
    <property type="match status" value="1"/>
</dbReference>
<keyword evidence="5" id="KW-0413">Isomerase</keyword>
<evidence type="ECO:0000259" key="6">
    <source>
        <dbReference type="PROSITE" id="PS50198"/>
    </source>
</evidence>
<evidence type="ECO:0000256" key="3">
    <source>
        <dbReference type="ARBA" id="ARBA00022729"/>
    </source>
</evidence>
<organism evidence="7">
    <name type="scientific">marine sediment metagenome</name>
    <dbReference type="NCBI Taxonomy" id="412755"/>
    <lineage>
        <taxon>unclassified sequences</taxon>
        <taxon>metagenomes</taxon>
        <taxon>ecological metagenomes</taxon>
    </lineage>
</organism>
<protein>
    <recommendedName>
        <fullName evidence="2">peptidylprolyl isomerase</fullName>
        <ecNumber evidence="2">5.2.1.8</ecNumber>
    </recommendedName>
</protein>
<dbReference type="PANTHER" id="PTHR47245">
    <property type="entry name" value="PEPTIDYLPROLYL ISOMERASE"/>
    <property type="match status" value="1"/>
</dbReference>
<evidence type="ECO:0000256" key="2">
    <source>
        <dbReference type="ARBA" id="ARBA00013194"/>
    </source>
</evidence>
<dbReference type="AlphaFoldDB" id="A0A0F9HZJ4"/>
<gene>
    <name evidence="7" type="ORF">LCGC14_1723040</name>
</gene>
<keyword evidence="3" id="KW-0732">Signal</keyword>
<comment type="caution">
    <text evidence="7">The sequence shown here is derived from an EMBL/GenBank/DDBJ whole genome shotgun (WGS) entry which is preliminary data.</text>
</comment>
<feature type="domain" description="PpiC" evidence="6">
    <location>
        <begin position="178"/>
        <end position="254"/>
    </location>
</feature>
<dbReference type="GO" id="GO:0003755">
    <property type="term" value="F:peptidyl-prolyl cis-trans isomerase activity"/>
    <property type="evidence" value="ECO:0007669"/>
    <property type="project" value="UniProtKB-KW"/>
</dbReference>
<dbReference type="InterPro" id="IPR027304">
    <property type="entry name" value="Trigger_fact/SurA_dom_sf"/>
</dbReference>
<dbReference type="Pfam" id="PF13145">
    <property type="entry name" value="Rotamase_2"/>
    <property type="match status" value="1"/>
</dbReference>
<proteinExistence type="predicted"/>
<accession>A0A0F9HZJ4</accession>
<evidence type="ECO:0000256" key="4">
    <source>
        <dbReference type="ARBA" id="ARBA00023110"/>
    </source>
</evidence>
<keyword evidence="4" id="KW-0697">Rotamase</keyword>
<dbReference type="InterPro" id="IPR046357">
    <property type="entry name" value="PPIase_dom_sf"/>
</dbReference>
<dbReference type="InterPro" id="IPR000297">
    <property type="entry name" value="PPIase_PpiC"/>
</dbReference>
<evidence type="ECO:0000256" key="5">
    <source>
        <dbReference type="ARBA" id="ARBA00023235"/>
    </source>
</evidence>
<feature type="non-terminal residue" evidence="7">
    <location>
        <position position="254"/>
    </location>
</feature>
<dbReference type="SUPFAM" id="SSF54534">
    <property type="entry name" value="FKBP-like"/>
    <property type="match status" value="1"/>
</dbReference>
<dbReference type="Gene3D" id="1.10.4030.10">
    <property type="entry name" value="Porin chaperone SurA, peptide-binding domain"/>
    <property type="match status" value="1"/>
</dbReference>
<dbReference type="EC" id="5.2.1.8" evidence="2"/>
<reference evidence="7" key="1">
    <citation type="journal article" date="2015" name="Nature">
        <title>Complex archaea that bridge the gap between prokaryotes and eukaryotes.</title>
        <authorList>
            <person name="Spang A."/>
            <person name="Saw J.H."/>
            <person name="Jorgensen S.L."/>
            <person name="Zaremba-Niedzwiedzka K."/>
            <person name="Martijn J."/>
            <person name="Lind A.E."/>
            <person name="van Eijk R."/>
            <person name="Schleper C."/>
            <person name="Guy L."/>
            <person name="Ettema T.J."/>
        </authorList>
    </citation>
    <scope>NUCLEOTIDE SEQUENCE</scope>
</reference>